<organism evidence="1 2">
    <name type="scientific">phage Lak_Megaphage_RVC_AP3_GC26</name>
    <dbReference type="NCBI Taxonomy" id="3109225"/>
    <lineage>
        <taxon>Viruses</taxon>
        <taxon>Duplodnaviria</taxon>
        <taxon>Heunggongvirae</taxon>
        <taxon>Uroviricota</taxon>
        <taxon>Caudoviricetes</taxon>
        <taxon>Caudoviricetes code 15 clade</taxon>
    </lineage>
</organism>
<keyword evidence="2" id="KW-1185">Reference proteome</keyword>
<dbReference type="EMBL" id="OR769219">
    <property type="protein sequence ID" value="WQJ51381.1"/>
    <property type="molecule type" value="Genomic_DNA"/>
</dbReference>
<evidence type="ECO:0000313" key="2">
    <source>
        <dbReference type="Proteomes" id="UP001348805"/>
    </source>
</evidence>
<accession>A0ABZ0Z2Q6</accession>
<name>A0ABZ0Z2Q6_9CAUD</name>
<protein>
    <submittedName>
        <fullName evidence="1">Uncharacterized protein</fullName>
    </submittedName>
</protein>
<evidence type="ECO:0000313" key="1">
    <source>
        <dbReference type="EMBL" id="WQJ51381.1"/>
    </source>
</evidence>
<dbReference type="Proteomes" id="UP001348805">
    <property type="component" value="Segment"/>
</dbReference>
<reference evidence="1 2" key="1">
    <citation type="submission" date="2023-11" db="EMBL/GenBank/DDBJ databases">
        <authorList>
            <person name="Cook R."/>
            <person name="Crisci M."/>
            <person name="Pye H."/>
            <person name="Adriaenssens E."/>
            <person name="Santini J."/>
        </authorList>
    </citation>
    <scope>NUCLEOTIDE SEQUENCE [LARGE SCALE GENOMIC DNA]</scope>
    <source>
        <strain evidence="1">Lak_Megaphage_RVC_AP3_GC26</strain>
    </source>
</reference>
<proteinExistence type="predicted"/>
<sequence>MNKVEIQQYLNKINSYIDYKVGDWVETCNMLPGIVQEINNYYDSRKLMQCFVDDVVIFYPHETINNDNYQGGTCCSILNCGVHKISQEYAKILFAIGREMLEKLWSTTYLKSDNTKQWSDIVIEHYNNNIEKYKNNGVELFNIGEEYSRKIKK</sequence>